<feature type="region of interest" description="Disordered" evidence="5">
    <location>
        <begin position="222"/>
        <end position="243"/>
    </location>
</feature>
<proteinExistence type="inferred from homology"/>
<evidence type="ECO:0000256" key="4">
    <source>
        <dbReference type="SAM" id="Coils"/>
    </source>
</evidence>
<dbReference type="OrthoDB" id="9795626at2"/>
<reference evidence="9 10" key="1">
    <citation type="submission" date="2018-09" db="EMBL/GenBank/DDBJ databases">
        <title>Streptomyces sp. nov. DS1-2, an endophytic actinomycete isolated from roots of Dendrobium scabrilingue.</title>
        <authorList>
            <person name="Kuncharoen N."/>
            <person name="Kudo T."/>
            <person name="Ohkuma M."/>
            <person name="Yuki M."/>
            <person name="Tanasupawat S."/>
        </authorList>
    </citation>
    <scope>NUCLEOTIDE SEQUENCE [LARGE SCALE GENOMIC DNA]</scope>
    <source>
        <strain evidence="7 10">AZ1-7</strain>
        <strain evidence="8 9">DS1-2</strain>
    </source>
</reference>
<feature type="region of interest" description="Disordered" evidence="5">
    <location>
        <begin position="653"/>
        <end position="673"/>
    </location>
</feature>
<feature type="compositionally biased region" description="Basic and acidic residues" evidence="5">
    <location>
        <begin position="92"/>
        <end position="101"/>
    </location>
</feature>
<evidence type="ECO:0000256" key="5">
    <source>
        <dbReference type="SAM" id="MobiDB-lite"/>
    </source>
</evidence>
<dbReference type="InterPro" id="IPR038729">
    <property type="entry name" value="Rad50/SbcC_AAA"/>
</dbReference>
<feature type="compositionally biased region" description="Basic and acidic residues" evidence="5">
    <location>
        <begin position="345"/>
        <end position="358"/>
    </location>
</feature>
<protein>
    <recommendedName>
        <fullName evidence="3">Nuclease SbcCD subunit C</fullName>
    </recommendedName>
</protein>
<dbReference type="PANTHER" id="PTHR32114">
    <property type="entry name" value="ABC TRANSPORTER ABCH.3"/>
    <property type="match status" value="1"/>
</dbReference>
<dbReference type="RefSeq" id="WP_120695254.1">
    <property type="nucleotide sequence ID" value="NZ_RBDX01000001.1"/>
</dbReference>
<comment type="subunit">
    <text evidence="2">Heterodimer of SbcC and SbcD.</text>
</comment>
<dbReference type="SUPFAM" id="SSF52540">
    <property type="entry name" value="P-loop containing nucleoside triphosphate hydrolases"/>
    <property type="match status" value="1"/>
</dbReference>
<feature type="region of interest" description="Disordered" evidence="5">
    <location>
        <begin position="92"/>
        <end position="115"/>
    </location>
</feature>
<dbReference type="Pfam" id="PF13558">
    <property type="entry name" value="SbcC_Walker_B"/>
    <property type="match status" value="1"/>
</dbReference>
<feature type="coiled-coil region" evidence="4">
    <location>
        <begin position="287"/>
        <end position="314"/>
    </location>
</feature>
<dbReference type="Proteomes" id="UP000275024">
    <property type="component" value="Unassembled WGS sequence"/>
</dbReference>
<evidence type="ECO:0000313" key="7">
    <source>
        <dbReference type="EMBL" id="RKN12893.1"/>
    </source>
</evidence>
<evidence type="ECO:0000313" key="9">
    <source>
        <dbReference type="Proteomes" id="UP000268652"/>
    </source>
</evidence>
<dbReference type="GO" id="GO:0016887">
    <property type="term" value="F:ATP hydrolysis activity"/>
    <property type="evidence" value="ECO:0007669"/>
    <property type="project" value="InterPro"/>
</dbReference>
<evidence type="ECO:0000313" key="8">
    <source>
        <dbReference type="EMBL" id="RKN27897.1"/>
    </source>
</evidence>
<organism evidence="7 10">
    <name type="scientific">Streptomyces radicis</name>
    <dbReference type="NCBI Taxonomy" id="1750517"/>
    <lineage>
        <taxon>Bacteria</taxon>
        <taxon>Bacillati</taxon>
        <taxon>Actinomycetota</taxon>
        <taxon>Actinomycetes</taxon>
        <taxon>Kitasatosporales</taxon>
        <taxon>Streptomycetaceae</taxon>
        <taxon>Streptomyces</taxon>
    </lineage>
</organism>
<dbReference type="GO" id="GO:0006302">
    <property type="term" value="P:double-strand break repair"/>
    <property type="evidence" value="ECO:0007669"/>
    <property type="project" value="InterPro"/>
</dbReference>
<comment type="caution">
    <text evidence="7">The sequence shown here is derived from an EMBL/GenBank/DDBJ whole genome shotgun (WGS) entry which is preliminary data.</text>
</comment>
<dbReference type="Pfam" id="PF13476">
    <property type="entry name" value="AAA_23"/>
    <property type="match status" value="1"/>
</dbReference>
<keyword evidence="4" id="KW-0175">Coiled coil</keyword>
<dbReference type="PANTHER" id="PTHR32114:SF2">
    <property type="entry name" value="ABC TRANSPORTER ABCH.3"/>
    <property type="match status" value="1"/>
</dbReference>
<dbReference type="Proteomes" id="UP000268652">
    <property type="component" value="Unassembled WGS sequence"/>
</dbReference>
<comment type="similarity">
    <text evidence="1">Belongs to the SMC family. SbcC subfamily.</text>
</comment>
<evidence type="ECO:0000313" key="10">
    <source>
        <dbReference type="Proteomes" id="UP000275024"/>
    </source>
</evidence>
<evidence type="ECO:0000256" key="2">
    <source>
        <dbReference type="ARBA" id="ARBA00011322"/>
    </source>
</evidence>
<name>A0A3A9WKR6_9ACTN</name>
<evidence type="ECO:0000259" key="6">
    <source>
        <dbReference type="Pfam" id="PF13476"/>
    </source>
</evidence>
<evidence type="ECO:0000256" key="3">
    <source>
        <dbReference type="ARBA" id="ARBA00013368"/>
    </source>
</evidence>
<feature type="coiled-coil region" evidence="4">
    <location>
        <begin position="391"/>
        <end position="490"/>
    </location>
</feature>
<feature type="compositionally biased region" description="Low complexity" evidence="5">
    <location>
        <begin position="365"/>
        <end position="374"/>
    </location>
</feature>
<accession>A0A3A9WKR6</accession>
<dbReference type="InterPro" id="IPR027417">
    <property type="entry name" value="P-loop_NTPase"/>
</dbReference>
<dbReference type="EMBL" id="RBDX01000001">
    <property type="protein sequence ID" value="RKN12893.1"/>
    <property type="molecule type" value="Genomic_DNA"/>
</dbReference>
<dbReference type="Gene3D" id="3.40.50.300">
    <property type="entry name" value="P-loop containing nucleotide triphosphate hydrolases"/>
    <property type="match status" value="2"/>
</dbReference>
<gene>
    <name evidence="8" type="ORF">D7318_02865</name>
    <name evidence="7" type="ORF">D7319_00025</name>
</gene>
<dbReference type="EMBL" id="RBDY01000001">
    <property type="protein sequence ID" value="RKN27897.1"/>
    <property type="molecule type" value="Genomic_DNA"/>
</dbReference>
<feature type="region of interest" description="Disordered" evidence="5">
    <location>
        <begin position="345"/>
        <end position="378"/>
    </location>
</feature>
<keyword evidence="9" id="KW-1185">Reference proteome</keyword>
<feature type="domain" description="Rad50/SbcC-type AAA" evidence="6">
    <location>
        <begin position="5"/>
        <end position="182"/>
    </location>
</feature>
<dbReference type="AlphaFoldDB" id="A0A3A9WKR6"/>
<sequence>MRLHRLTLTAFGPFAATERVDFDRLSAAGLFLLHGPTGAGKTSILDAVCYALYASVPGARQSGAVSLRSDHADPGTPTEVVLDLTVGGRRLEITRRPEQERPKRRGTGTTRDRARSVLRERDHATGEWRALSGSHQEIAEELGLLLGMSRDQFCQVVLLPQGDFARFLRAGAEDRAKLLGRLFDTRRFAAAEARLAELRAAAAQRVRTGDERLLATAHRVQQAAPRGALPEAPGDVAPGDLAPGDPHLADAVLARAAQARCAAREFRDIAALALHAAEEGHAAAQAHHDATAERARLQRAHAEARSRADALALRAPEREETRALLARARAADAVAPALALREGAEAEHREAARAERAARAPLPPELAEAPAAALAERERATRERLGALTAARRAEERAADLTAELDRLATEAAADAALLADAERRLAPWPEEHARLTERAARAERATAEAERAAERLARARERLAAARHRDRLAAAVADAEERLLRARESAADAAAHWLDLKERRLRGIAAELAAGLIPGRPCAVCGSPDHPDPTPQADGHVDRAAEDAALAAHRAADERRGAADRALAAVRAELAAAEAATGGDRADELAAAVAPLADAEAAARAEAAGAPAAQAALAEAERAHERLVALGHAIRRRTAARASRHEALTAERAALRPEFAHESTEGNGGGGRVGLAARVAAASRLADALARAASAARAAEQSADRLKQADATAADAAYGAGFETPGAAADALLTRAEQRASQDRLDTWTAEEASLAAVLTDPDTAAAAHAPPADPVAAAARLAAATGRLRAAAAAESAATARCAELDALGARAADDAAALAPLRDESRHITRLAGLTAGTAPENEYRMRLETYVLAARLEQVASAASVRLHRMSAGRYALVHSDARAAHRARSGLGLRVMDSWTGRARDTGSLSGGESFFVSLALALGLADVVAEEAGGRRLDTLFIDEGFGSLDEQSLDEVLDVLDGLREHDRSVAIVSHVPDLRGRIPAQLQVLKTRRGSTVVHRATPEAP</sequence>
<feature type="compositionally biased region" description="Basic and acidic residues" evidence="5">
    <location>
        <begin position="653"/>
        <end position="665"/>
    </location>
</feature>
<evidence type="ECO:0000256" key="1">
    <source>
        <dbReference type="ARBA" id="ARBA00006930"/>
    </source>
</evidence>